<name>A0A369LD87_9ACTN</name>
<dbReference type="InterPro" id="IPR051796">
    <property type="entry name" value="ISF_SsuE-like"/>
</dbReference>
<evidence type="ECO:0000256" key="1">
    <source>
        <dbReference type="ARBA" id="ARBA00022630"/>
    </source>
</evidence>
<dbReference type="RefSeq" id="WP_114620178.1">
    <property type="nucleotide sequence ID" value="NZ_PPTP01000002.1"/>
</dbReference>
<dbReference type="OrthoDB" id="9805976at2"/>
<dbReference type="AlphaFoldDB" id="A0A369LD87"/>
<evidence type="ECO:0000256" key="3">
    <source>
        <dbReference type="SAM" id="MobiDB-lite"/>
    </source>
</evidence>
<keyword evidence="1" id="KW-0285">Flavoprotein</keyword>
<dbReference type="InterPro" id="IPR029039">
    <property type="entry name" value="Flavoprotein-like_sf"/>
</dbReference>
<dbReference type="SUPFAM" id="SSF52218">
    <property type="entry name" value="Flavoproteins"/>
    <property type="match status" value="1"/>
</dbReference>
<sequence length="348" mass="37757">MKRLIIVGSPRVEGRSGALADLLFESCIEECPEDEVYLAPVSTLDVAGCNACDFCKRKAKGAMTEQEAADDQAFEEQRAEDEAPRRCAIRDDMDDVYPLLEDADELIVVAPVYFAGPSSQLKCMLDRFQPYFWTRTRARKRPCTLHVVGEGGDPHGFDPLVGCVRSAAAVAGFRLERVLDWVGKIDESGEIVDEADEYPVEGPVVRAFAGGKMADQGAGDQGFPAEDESAEQADGFEPETFAEDDFAAQLASQAQRRQNRARLNLGENGAERQVIQLDEDGRRIDAAQHGRKRSAQKKHANAKRGTNGTVQAKHENPHAPKGKGGQGKSGKGGSKQGGGRGKQGKRRG</sequence>
<dbReference type="Gene3D" id="3.40.50.360">
    <property type="match status" value="1"/>
</dbReference>
<evidence type="ECO:0000313" key="5">
    <source>
        <dbReference type="EMBL" id="RDB56669.1"/>
    </source>
</evidence>
<dbReference type="InterPro" id="IPR005025">
    <property type="entry name" value="FMN_Rdtase-like_dom"/>
</dbReference>
<keyword evidence="6" id="KW-1185">Reference proteome</keyword>
<dbReference type="EMBL" id="PPTP01000002">
    <property type="protein sequence ID" value="RDB56669.1"/>
    <property type="molecule type" value="Genomic_DNA"/>
</dbReference>
<evidence type="ECO:0000256" key="2">
    <source>
        <dbReference type="ARBA" id="ARBA00022643"/>
    </source>
</evidence>
<feature type="domain" description="NADPH-dependent FMN reductase-like" evidence="4">
    <location>
        <begin position="1"/>
        <end position="149"/>
    </location>
</feature>
<organism evidence="5 6">
    <name type="scientific">Senegalimassilia anaerobia</name>
    <dbReference type="NCBI Taxonomy" id="1473216"/>
    <lineage>
        <taxon>Bacteria</taxon>
        <taxon>Bacillati</taxon>
        <taxon>Actinomycetota</taxon>
        <taxon>Coriobacteriia</taxon>
        <taxon>Coriobacteriales</taxon>
        <taxon>Coriobacteriaceae</taxon>
        <taxon>Senegalimassilia</taxon>
    </lineage>
</organism>
<evidence type="ECO:0000313" key="6">
    <source>
        <dbReference type="Proteomes" id="UP000253792"/>
    </source>
</evidence>
<proteinExistence type="predicted"/>
<accession>A0A369LD87</accession>
<evidence type="ECO:0000259" key="4">
    <source>
        <dbReference type="Pfam" id="PF03358"/>
    </source>
</evidence>
<dbReference type="Pfam" id="PF03358">
    <property type="entry name" value="FMN_red"/>
    <property type="match status" value="1"/>
</dbReference>
<feature type="compositionally biased region" description="Acidic residues" evidence="3">
    <location>
        <begin position="225"/>
        <end position="234"/>
    </location>
</feature>
<feature type="region of interest" description="Disordered" evidence="3">
    <location>
        <begin position="287"/>
        <end position="348"/>
    </location>
</feature>
<comment type="caution">
    <text evidence="5">The sequence shown here is derived from an EMBL/GenBank/DDBJ whole genome shotgun (WGS) entry which is preliminary data.</text>
</comment>
<feature type="region of interest" description="Disordered" evidence="3">
    <location>
        <begin position="213"/>
        <end position="234"/>
    </location>
</feature>
<reference evidence="5 6" key="1">
    <citation type="journal article" date="2018" name="Elife">
        <title>Discovery and characterization of a prevalent human gut bacterial enzyme sufficient for the inactivation of a family of plant toxins.</title>
        <authorList>
            <person name="Koppel N."/>
            <person name="Bisanz J.E."/>
            <person name="Pandelia M.E."/>
            <person name="Turnbaugh P.J."/>
            <person name="Balskus E.P."/>
        </authorList>
    </citation>
    <scope>NUCLEOTIDE SEQUENCE [LARGE SCALE GENOMIC DNA]</scope>
    <source>
        <strain evidence="6">anaerobia AP69FAA</strain>
    </source>
</reference>
<dbReference type="GO" id="GO:0016491">
    <property type="term" value="F:oxidoreductase activity"/>
    <property type="evidence" value="ECO:0007669"/>
    <property type="project" value="InterPro"/>
</dbReference>
<gene>
    <name evidence="5" type="ORF">C1880_02570</name>
</gene>
<dbReference type="Proteomes" id="UP000253792">
    <property type="component" value="Unassembled WGS sequence"/>
</dbReference>
<keyword evidence="2" id="KW-0288">FMN</keyword>
<feature type="compositionally biased region" description="Basic residues" evidence="3">
    <location>
        <begin position="289"/>
        <end position="302"/>
    </location>
</feature>
<dbReference type="PANTHER" id="PTHR43278:SF2">
    <property type="entry name" value="IRON-SULFUR FLAVOPROTEIN"/>
    <property type="match status" value="1"/>
</dbReference>
<dbReference type="STRING" id="1034345.GCA_000236865_00959"/>
<dbReference type="PANTHER" id="PTHR43278">
    <property type="entry name" value="NAD(P)H-DEPENDENT FMN-CONTAINING OXIDOREDUCTASE YWQN-RELATED"/>
    <property type="match status" value="1"/>
</dbReference>
<protein>
    <recommendedName>
        <fullName evidence="4">NADPH-dependent FMN reductase-like domain-containing protein</fullName>
    </recommendedName>
</protein>
<feature type="compositionally biased region" description="Gly residues" evidence="3">
    <location>
        <begin position="322"/>
        <end position="341"/>
    </location>
</feature>